<proteinExistence type="inferred from homology"/>
<dbReference type="GO" id="GO:0008170">
    <property type="term" value="F:N-methyltransferase activity"/>
    <property type="evidence" value="ECO:0007669"/>
    <property type="project" value="InterPro"/>
</dbReference>
<evidence type="ECO:0000256" key="3">
    <source>
        <dbReference type="ARBA" id="ARBA00022603"/>
    </source>
</evidence>
<accession>A0A1S2LCF6</accession>
<dbReference type="GO" id="GO:0015667">
    <property type="term" value="F:site-specific DNA-methyltransferase (cytosine-N4-specific) activity"/>
    <property type="evidence" value="ECO:0007669"/>
    <property type="project" value="UniProtKB-EC"/>
</dbReference>
<evidence type="ECO:0000256" key="8">
    <source>
        <dbReference type="ARBA" id="ARBA00049120"/>
    </source>
</evidence>
<dbReference type="RefSeq" id="WP_071314442.1">
    <property type="nucleotide sequence ID" value="NZ_MLQQ01000044.1"/>
</dbReference>
<keyword evidence="11" id="KW-1185">Reference proteome</keyword>
<dbReference type="InterPro" id="IPR017985">
    <property type="entry name" value="MeTrfase_CN4_CS"/>
</dbReference>
<comment type="catalytic activity">
    <reaction evidence="8">
        <text>a 2'-deoxycytidine in DNA + S-adenosyl-L-methionine = an N(4)-methyl-2'-deoxycytidine in DNA + S-adenosyl-L-homocysteine + H(+)</text>
        <dbReference type="Rhea" id="RHEA:16857"/>
        <dbReference type="Rhea" id="RHEA-COMP:11369"/>
        <dbReference type="Rhea" id="RHEA-COMP:13674"/>
        <dbReference type="ChEBI" id="CHEBI:15378"/>
        <dbReference type="ChEBI" id="CHEBI:57856"/>
        <dbReference type="ChEBI" id="CHEBI:59789"/>
        <dbReference type="ChEBI" id="CHEBI:85452"/>
        <dbReference type="ChEBI" id="CHEBI:137933"/>
        <dbReference type="EC" id="2.1.1.113"/>
    </reaction>
</comment>
<dbReference type="InterPro" id="IPR002941">
    <property type="entry name" value="DNA_methylase_N4/N6"/>
</dbReference>
<evidence type="ECO:0000256" key="1">
    <source>
        <dbReference type="ARBA" id="ARBA00010203"/>
    </source>
</evidence>
<name>A0A1S2LCF6_9BACI</name>
<comment type="similarity">
    <text evidence="1">Belongs to the N(4)/N(6)-methyltransferase family. N(4) subfamily.</text>
</comment>
<evidence type="ECO:0000259" key="9">
    <source>
        <dbReference type="Pfam" id="PF01555"/>
    </source>
</evidence>
<dbReference type="GO" id="GO:0009307">
    <property type="term" value="P:DNA restriction-modification system"/>
    <property type="evidence" value="ECO:0007669"/>
    <property type="project" value="UniProtKB-KW"/>
</dbReference>
<dbReference type="OrthoDB" id="9800801at2"/>
<dbReference type="Proteomes" id="UP000180098">
    <property type="component" value="Unassembled WGS sequence"/>
</dbReference>
<keyword evidence="3 10" id="KW-0489">Methyltransferase</keyword>
<evidence type="ECO:0000256" key="6">
    <source>
        <dbReference type="ARBA" id="ARBA00022747"/>
    </source>
</evidence>
<keyword evidence="4" id="KW-0808">Transferase</keyword>
<dbReference type="EC" id="2.1.1.113" evidence="2"/>
<evidence type="ECO:0000313" key="10">
    <source>
        <dbReference type="EMBL" id="OIJ09417.1"/>
    </source>
</evidence>
<gene>
    <name evidence="10" type="ORF">BKP35_16305</name>
</gene>
<dbReference type="PROSITE" id="PS00093">
    <property type="entry name" value="N4_MTASE"/>
    <property type="match status" value="1"/>
</dbReference>
<protein>
    <recommendedName>
        <fullName evidence="2">site-specific DNA-methyltransferase (cytosine-N(4)-specific)</fullName>
        <ecNumber evidence="2">2.1.1.113</ecNumber>
    </recommendedName>
</protein>
<keyword evidence="5" id="KW-0949">S-adenosyl-L-methionine</keyword>
<dbReference type="REBASE" id="179045">
    <property type="entry name" value="M2.Aar15340ORF16300P"/>
</dbReference>
<evidence type="ECO:0000313" key="11">
    <source>
        <dbReference type="Proteomes" id="UP000180098"/>
    </source>
</evidence>
<dbReference type="Pfam" id="PF01555">
    <property type="entry name" value="N6_N4_Mtase"/>
    <property type="match status" value="1"/>
</dbReference>
<keyword evidence="6" id="KW-0680">Restriction system</keyword>
<evidence type="ECO:0000256" key="2">
    <source>
        <dbReference type="ARBA" id="ARBA00012185"/>
    </source>
</evidence>
<dbReference type="GO" id="GO:0003677">
    <property type="term" value="F:DNA binding"/>
    <property type="evidence" value="ECO:0007669"/>
    <property type="project" value="UniProtKB-KW"/>
</dbReference>
<dbReference type="EMBL" id="MLQQ01000044">
    <property type="protein sequence ID" value="OIJ09417.1"/>
    <property type="molecule type" value="Genomic_DNA"/>
</dbReference>
<dbReference type="SUPFAM" id="SSF53335">
    <property type="entry name" value="S-adenosyl-L-methionine-dependent methyltransferases"/>
    <property type="match status" value="2"/>
</dbReference>
<dbReference type="GO" id="GO:0032259">
    <property type="term" value="P:methylation"/>
    <property type="evidence" value="ECO:0007669"/>
    <property type="project" value="UniProtKB-KW"/>
</dbReference>
<sequence length="434" mass="49899">MLKEEVVKKQLEEVIEVVNLPVDIENGRTYSINQPNPNSYTHGYFKYPCKFIPEIPRWVMKKYAGEGNADILDPFSGSGTTLLEAAINGHNAYGTEIDNFAKLLIKVKTTPLDMTEIDYIREWINKLIQQYQESYMDYKNPFVPRISNLYHWFSEKNVQKLGLIKSEISKLENQKIVDFLSVCLASSIRKCSNADDVSPKPYVSNKIEKVASNPFVFFPAVVAKYLSSMKKLSVFAHSNTIGNAELLDGDALNIKTEFKFDIAITSPPYINAFDYARTLRLENLWLELESEETIRSKKREYVGTENIVAKKEQEDLSILDFSEKLKDVYYSIEPIDKKRAIIVKKFFEDMRKNLIEVKNVLVDEGKYCIVIGDSTIRKVIVESWSIICDIAESVGFQLDTYFSYVIQNHYLRIPRGKQGGKINKDYVIVLKKST</sequence>
<evidence type="ECO:0000256" key="5">
    <source>
        <dbReference type="ARBA" id="ARBA00022691"/>
    </source>
</evidence>
<dbReference type="AlphaFoldDB" id="A0A1S2LCF6"/>
<comment type="caution">
    <text evidence="10">The sequence shown here is derived from an EMBL/GenBank/DDBJ whole genome shotgun (WGS) entry which is preliminary data.</text>
</comment>
<feature type="domain" description="DNA methylase N-4/N-6" evidence="9">
    <location>
        <begin position="35"/>
        <end position="102"/>
    </location>
</feature>
<keyword evidence="7" id="KW-0238">DNA-binding</keyword>
<evidence type="ECO:0000256" key="7">
    <source>
        <dbReference type="ARBA" id="ARBA00023125"/>
    </source>
</evidence>
<organism evidence="10 11">
    <name type="scientific">Anaerobacillus arseniciselenatis</name>
    <dbReference type="NCBI Taxonomy" id="85682"/>
    <lineage>
        <taxon>Bacteria</taxon>
        <taxon>Bacillati</taxon>
        <taxon>Bacillota</taxon>
        <taxon>Bacilli</taxon>
        <taxon>Bacillales</taxon>
        <taxon>Bacillaceae</taxon>
        <taxon>Anaerobacillus</taxon>
    </lineage>
</organism>
<reference evidence="10 11" key="1">
    <citation type="submission" date="2016-10" db="EMBL/GenBank/DDBJ databases">
        <title>Draft genome sequences of four alkaliphilic bacteria belonging to the Anaerobacillus genus.</title>
        <authorList>
            <person name="Bassil N.M."/>
            <person name="Lloyd J.R."/>
        </authorList>
    </citation>
    <scope>NUCLEOTIDE SEQUENCE [LARGE SCALE GENOMIC DNA]</scope>
    <source>
        <strain evidence="10 11">DSM 15340</strain>
    </source>
</reference>
<dbReference type="Gene3D" id="3.40.50.150">
    <property type="entry name" value="Vaccinia Virus protein VP39"/>
    <property type="match status" value="2"/>
</dbReference>
<evidence type="ECO:0000256" key="4">
    <source>
        <dbReference type="ARBA" id="ARBA00022679"/>
    </source>
</evidence>
<dbReference type="InterPro" id="IPR029063">
    <property type="entry name" value="SAM-dependent_MTases_sf"/>
</dbReference>